<dbReference type="EMBL" id="MU277020">
    <property type="protein sequence ID" value="KAI0037373.1"/>
    <property type="molecule type" value="Genomic_DNA"/>
</dbReference>
<comment type="caution">
    <text evidence="1">The sequence shown here is derived from an EMBL/GenBank/DDBJ whole genome shotgun (WGS) entry which is preliminary data.</text>
</comment>
<evidence type="ECO:0000313" key="1">
    <source>
        <dbReference type="EMBL" id="KAI0037373.1"/>
    </source>
</evidence>
<reference evidence="1" key="1">
    <citation type="submission" date="2021-02" db="EMBL/GenBank/DDBJ databases">
        <authorList>
            <consortium name="DOE Joint Genome Institute"/>
            <person name="Ahrendt S."/>
            <person name="Looney B.P."/>
            <person name="Miyauchi S."/>
            <person name="Morin E."/>
            <person name="Drula E."/>
            <person name="Courty P.E."/>
            <person name="Chicoki N."/>
            <person name="Fauchery L."/>
            <person name="Kohler A."/>
            <person name="Kuo A."/>
            <person name="Labutti K."/>
            <person name="Pangilinan J."/>
            <person name="Lipzen A."/>
            <person name="Riley R."/>
            <person name="Andreopoulos W."/>
            <person name="He G."/>
            <person name="Johnson J."/>
            <person name="Barry K.W."/>
            <person name="Grigoriev I.V."/>
            <person name="Nagy L."/>
            <person name="Hibbett D."/>
            <person name="Henrissat B."/>
            <person name="Matheny P.B."/>
            <person name="Labbe J."/>
            <person name="Martin F."/>
        </authorList>
    </citation>
    <scope>NUCLEOTIDE SEQUENCE</scope>
    <source>
        <strain evidence="1">FP105234-sp</strain>
    </source>
</reference>
<evidence type="ECO:0000313" key="2">
    <source>
        <dbReference type="Proteomes" id="UP000814033"/>
    </source>
</evidence>
<keyword evidence="2" id="KW-1185">Reference proteome</keyword>
<protein>
    <submittedName>
        <fullName evidence="1">Uncharacterized protein</fullName>
    </submittedName>
</protein>
<reference evidence="1" key="2">
    <citation type="journal article" date="2022" name="New Phytol.">
        <title>Evolutionary transition to the ectomycorrhizal habit in the genomes of a hyperdiverse lineage of mushroom-forming fungi.</title>
        <authorList>
            <person name="Looney B."/>
            <person name="Miyauchi S."/>
            <person name="Morin E."/>
            <person name="Drula E."/>
            <person name="Courty P.E."/>
            <person name="Kohler A."/>
            <person name="Kuo A."/>
            <person name="LaButti K."/>
            <person name="Pangilinan J."/>
            <person name="Lipzen A."/>
            <person name="Riley R."/>
            <person name="Andreopoulos W."/>
            <person name="He G."/>
            <person name="Johnson J."/>
            <person name="Nolan M."/>
            <person name="Tritt A."/>
            <person name="Barry K.W."/>
            <person name="Grigoriev I.V."/>
            <person name="Nagy L.G."/>
            <person name="Hibbett D."/>
            <person name="Henrissat B."/>
            <person name="Matheny P.B."/>
            <person name="Labbe J."/>
            <person name="Martin F.M."/>
        </authorList>
    </citation>
    <scope>NUCLEOTIDE SEQUENCE</scope>
    <source>
        <strain evidence="1">FP105234-sp</strain>
    </source>
</reference>
<name>A0ACB8R0Q2_9AGAM</name>
<gene>
    <name evidence="1" type="ORF">FA95DRAFT_1614278</name>
</gene>
<dbReference type="Proteomes" id="UP000814033">
    <property type="component" value="Unassembled WGS sequence"/>
</dbReference>
<sequence length="361" mass="38729">MSNIASTPVFVDTPTLSDSNAPDLHSPNAPPPPPVAGVDPYTGLAVLPPLAERVAHQATPPPRVDSRASQHSQASRPDSLHTATVVVNEHLEQHLLDGNGCLQPHRRRPDDAQAIIDRLNEEDHTTEDSSVPHDVLDAYLNGALSPQDIKDYGPSAGPMRYAVTPTIARRTLYLLSVYDASVQEMLALENADAAALWRMDPDGNLIGRLQSAAALSDILATFTLVQSRLSSARAILAKRLQLHQGLPLRRPRVSRAPSQRVTTPLAPSRVATPVAPSRAASPAQPIPVPPPAVAPAFLSPRTSYGNPEFSLPTGAPLTQGQRARSSPVRPKLEAEDPRLTERPGDSLMFPATDTRARSLSR</sequence>
<proteinExistence type="predicted"/>
<accession>A0ACB8R0Q2</accession>
<organism evidence="1 2">
    <name type="scientific">Auriscalpium vulgare</name>
    <dbReference type="NCBI Taxonomy" id="40419"/>
    <lineage>
        <taxon>Eukaryota</taxon>
        <taxon>Fungi</taxon>
        <taxon>Dikarya</taxon>
        <taxon>Basidiomycota</taxon>
        <taxon>Agaricomycotina</taxon>
        <taxon>Agaricomycetes</taxon>
        <taxon>Russulales</taxon>
        <taxon>Auriscalpiaceae</taxon>
        <taxon>Auriscalpium</taxon>
    </lineage>
</organism>